<feature type="region of interest" description="Disordered" evidence="1">
    <location>
        <begin position="422"/>
        <end position="446"/>
    </location>
</feature>
<organism evidence="2 3">
    <name type="scientific">Mycena alexandri</name>
    <dbReference type="NCBI Taxonomy" id="1745969"/>
    <lineage>
        <taxon>Eukaryota</taxon>
        <taxon>Fungi</taxon>
        <taxon>Dikarya</taxon>
        <taxon>Basidiomycota</taxon>
        <taxon>Agaricomycotina</taxon>
        <taxon>Agaricomycetes</taxon>
        <taxon>Agaricomycetidae</taxon>
        <taxon>Agaricales</taxon>
        <taxon>Marasmiineae</taxon>
        <taxon>Mycenaceae</taxon>
        <taxon>Mycena</taxon>
    </lineage>
</organism>
<sequence length="477" mass="51465">MAPRKATTTGKAKQVAALAVAEALEESEVLKVVKKKARGPGKKKAKPDPDAAATVTVEDKVDEEVKSKKVKQPVINIDWTDELTWTLVTGIEVEETHDGLFPGVGAIKRTGGHPKTYYYYLLAVLLFAENPLYKALFAINPEDTQTKLAKQRTFWADKVKNRITVLVAKTRENITMMGQTGAGVASADEISPGTGFANKWDIIKDESPWHFQMRALVADRPNLQPVGLGNNASGFDVELLLPHDREETASSVADETLYNPSSDAIDDSNDSFSPASTLGAQAASVKRKRTVSVTNVTEEKPQLPPTKKTKPQPASSIPVPESVPAPAASSKKVKMKDQFSAAALAEEETAQQALSLRREKNTATKEIRLARIQSAQEIRLAKSQVKADAKREERAAKLELVRLKMQHDHDLQMARLQAHGGLSSMSFSGGGGGGGGTPHDMSFFDSDLPTLPTASYDSAFGDASGYGGFNSSMHGVQ</sequence>
<keyword evidence="3" id="KW-1185">Reference proteome</keyword>
<comment type="caution">
    <text evidence="2">The sequence shown here is derived from an EMBL/GenBank/DDBJ whole genome shotgun (WGS) entry which is preliminary data.</text>
</comment>
<protein>
    <submittedName>
        <fullName evidence="2">Uncharacterized protein</fullName>
    </submittedName>
</protein>
<feature type="compositionally biased region" description="Polar residues" evidence="1">
    <location>
        <begin position="270"/>
        <end position="279"/>
    </location>
</feature>
<gene>
    <name evidence="2" type="ORF">C8F04DRAFT_1260471</name>
</gene>
<dbReference type="EMBL" id="JARJCM010000061">
    <property type="protein sequence ID" value="KAJ7033975.1"/>
    <property type="molecule type" value="Genomic_DNA"/>
</dbReference>
<feature type="region of interest" description="Disordered" evidence="1">
    <location>
        <begin position="258"/>
        <end position="331"/>
    </location>
</feature>
<feature type="compositionally biased region" description="Low complexity" evidence="1">
    <location>
        <begin position="311"/>
        <end position="330"/>
    </location>
</feature>
<dbReference type="AlphaFoldDB" id="A0AAD6SUF1"/>
<proteinExistence type="predicted"/>
<reference evidence="2" key="1">
    <citation type="submission" date="2023-03" db="EMBL/GenBank/DDBJ databases">
        <title>Massive genome expansion in bonnet fungi (Mycena s.s.) driven by repeated elements and novel gene families across ecological guilds.</title>
        <authorList>
            <consortium name="Lawrence Berkeley National Laboratory"/>
            <person name="Harder C.B."/>
            <person name="Miyauchi S."/>
            <person name="Viragh M."/>
            <person name="Kuo A."/>
            <person name="Thoen E."/>
            <person name="Andreopoulos B."/>
            <person name="Lu D."/>
            <person name="Skrede I."/>
            <person name="Drula E."/>
            <person name="Henrissat B."/>
            <person name="Morin E."/>
            <person name="Kohler A."/>
            <person name="Barry K."/>
            <person name="LaButti K."/>
            <person name="Morin E."/>
            <person name="Salamov A."/>
            <person name="Lipzen A."/>
            <person name="Mereny Z."/>
            <person name="Hegedus B."/>
            <person name="Baldrian P."/>
            <person name="Stursova M."/>
            <person name="Weitz H."/>
            <person name="Taylor A."/>
            <person name="Grigoriev I.V."/>
            <person name="Nagy L.G."/>
            <person name="Martin F."/>
            <person name="Kauserud H."/>
        </authorList>
    </citation>
    <scope>NUCLEOTIDE SEQUENCE</scope>
    <source>
        <strain evidence="2">CBHHK200</strain>
    </source>
</reference>
<evidence type="ECO:0000256" key="1">
    <source>
        <dbReference type="SAM" id="MobiDB-lite"/>
    </source>
</evidence>
<feature type="compositionally biased region" description="Gly residues" evidence="1">
    <location>
        <begin position="428"/>
        <end position="437"/>
    </location>
</feature>
<dbReference type="Proteomes" id="UP001218188">
    <property type="component" value="Unassembled WGS sequence"/>
</dbReference>
<name>A0AAD6SUF1_9AGAR</name>
<evidence type="ECO:0000313" key="2">
    <source>
        <dbReference type="EMBL" id="KAJ7033975.1"/>
    </source>
</evidence>
<evidence type="ECO:0000313" key="3">
    <source>
        <dbReference type="Proteomes" id="UP001218188"/>
    </source>
</evidence>
<accession>A0AAD6SUF1</accession>